<evidence type="ECO:0000313" key="4">
    <source>
        <dbReference type="EMBL" id="EAY15115.1"/>
    </source>
</evidence>
<dbReference type="PANTHER" id="PTHR10772">
    <property type="entry name" value="10 KDA HEAT SHOCK PROTEIN"/>
    <property type="match status" value="1"/>
</dbReference>
<dbReference type="RefSeq" id="XP_001327338.1">
    <property type="nucleotide sequence ID" value="XM_001327303.1"/>
</dbReference>
<gene>
    <name evidence="4" type="ORF">TVAG_392320</name>
</gene>
<dbReference type="GO" id="GO:0051087">
    <property type="term" value="F:protein-folding chaperone binding"/>
    <property type="evidence" value="ECO:0000318"/>
    <property type="project" value="GO_Central"/>
</dbReference>
<dbReference type="EMBL" id="DS113260">
    <property type="protein sequence ID" value="EAY15115.1"/>
    <property type="molecule type" value="Genomic_DNA"/>
</dbReference>
<comment type="similarity">
    <text evidence="1 3">Belongs to the GroES chaperonin family.</text>
</comment>
<dbReference type="SUPFAM" id="SSF50129">
    <property type="entry name" value="GroES-like"/>
    <property type="match status" value="1"/>
</dbReference>
<evidence type="ECO:0000256" key="1">
    <source>
        <dbReference type="ARBA" id="ARBA00006975"/>
    </source>
</evidence>
<dbReference type="InterPro" id="IPR020818">
    <property type="entry name" value="Chaperonin_GroES"/>
</dbReference>
<accession>A2DWT3</accession>
<evidence type="ECO:0000313" key="5">
    <source>
        <dbReference type="Proteomes" id="UP000001542"/>
    </source>
</evidence>
<dbReference type="Proteomes" id="UP000001542">
    <property type="component" value="Unassembled WGS sequence"/>
</dbReference>
<dbReference type="CDD" id="cd00320">
    <property type="entry name" value="cpn10"/>
    <property type="match status" value="1"/>
</dbReference>
<dbReference type="VEuPathDB" id="TrichDB:TVAGG3_0839550"/>
<dbReference type="SMR" id="A2DWT3"/>
<dbReference type="KEGG" id="tva:4773116"/>
<dbReference type="STRING" id="5722.A2DWT3"/>
<reference evidence="4" key="1">
    <citation type="submission" date="2006-10" db="EMBL/GenBank/DDBJ databases">
        <authorList>
            <person name="Amadeo P."/>
            <person name="Zhao Q."/>
            <person name="Wortman J."/>
            <person name="Fraser-Liggett C."/>
            <person name="Carlton J."/>
        </authorList>
    </citation>
    <scope>NUCLEOTIDE SEQUENCE</scope>
    <source>
        <strain evidence="4">G3</strain>
    </source>
</reference>
<dbReference type="GO" id="GO:0051082">
    <property type="term" value="F:unfolded protein binding"/>
    <property type="evidence" value="ECO:0000318"/>
    <property type="project" value="GO_Central"/>
</dbReference>
<sequence>MLASFGLRFATKKLPIKPLGSRLIVEFDQQMKTKQGNLYIPESAQKVPNQATILAVGPGSYVDGHFKPTHMKPGQRVLMPDFGFQNVKVEGKEYTIMNEDDVLAIFE</sequence>
<keyword evidence="5" id="KW-1185">Reference proteome</keyword>
<dbReference type="Gene3D" id="2.30.33.40">
    <property type="entry name" value="GroES chaperonin"/>
    <property type="match status" value="1"/>
</dbReference>
<dbReference type="PANTHER" id="PTHR10772:SF0">
    <property type="entry name" value="10 KDA HEAT SHOCK PROTEIN, MITOCHONDRIAL"/>
    <property type="match status" value="1"/>
</dbReference>
<dbReference type="GO" id="GO:0005739">
    <property type="term" value="C:mitochondrion"/>
    <property type="evidence" value="ECO:0000318"/>
    <property type="project" value="GO_Central"/>
</dbReference>
<dbReference type="eggNOG" id="KOG1641">
    <property type="taxonomic scope" value="Eukaryota"/>
</dbReference>
<dbReference type="GO" id="GO:0044183">
    <property type="term" value="F:protein folding chaperone"/>
    <property type="evidence" value="ECO:0007669"/>
    <property type="project" value="InterPro"/>
</dbReference>
<dbReference type="InterPro" id="IPR011032">
    <property type="entry name" value="GroES-like_sf"/>
</dbReference>
<evidence type="ECO:0000256" key="3">
    <source>
        <dbReference type="RuleBase" id="RU003479"/>
    </source>
</evidence>
<dbReference type="InterPro" id="IPR037124">
    <property type="entry name" value="Chaperonin_GroES_sf"/>
</dbReference>
<dbReference type="GO" id="GO:0046872">
    <property type="term" value="F:metal ion binding"/>
    <property type="evidence" value="ECO:0000318"/>
    <property type="project" value="GO_Central"/>
</dbReference>
<name>A2DWT3_TRIV3</name>
<reference evidence="4" key="2">
    <citation type="journal article" date="2007" name="Science">
        <title>Draft genome sequence of the sexually transmitted pathogen Trichomonas vaginalis.</title>
        <authorList>
            <person name="Carlton J.M."/>
            <person name="Hirt R.P."/>
            <person name="Silva J.C."/>
            <person name="Delcher A.L."/>
            <person name="Schatz M."/>
            <person name="Zhao Q."/>
            <person name="Wortman J.R."/>
            <person name="Bidwell S.L."/>
            <person name="Alsmark U.C.M."/>
            <person name="Besteiro S."/>
            <person name="Sicheritz-Ponten T."/>
            <person name="Noel C.J."/>
            <person name="Dacks J.B."/>
            <person name="Foster P.G."/>
            <person name="Simillion C."/>
            <person name="Van de Peer Y."/>
            <person name="Miranda-Saavedra D."/>
            <person name="Barton G.J."/>
            <person name="Westrop G.D."/>
            <person name="Mueller S."/>
            <person name="Dessi D."/>
            <person name="Fiori P.L."/>
            <person name="Ren Q."/>
            <person name="Paulsen I."/>
            <person name="Zhang H."/>
            <person name="Bastida-Corcuera F.D."/>
            <person name="Simoes-Barbosa A."/>
            <person name="Brown M.T."/>
            <person name="Hayes R.D."/>
            <person name="Mukherjee M."/>
            <person name="Okumura C.Y."/>
            <person name="Schneider R."/>
            <person name="Smith A.J."/>
            <person name="Vanacova S."/>
            <person name="Villalvazo M."/>
            <person name="Haas B.J."/>
            <person name="Pertea M."/>
            <person name="Feldblyum T.V."/>
            <person name="Utterback T.R."/>
            <person name="Shu C.L."/>
            <person name="Osoegawa K."/>
            <person name="de Jong P.J."/>
            <person name="Hrdy I."/>
            <person name="Horvathova L."/>
            <person name="Zubacova Z."/>
            <person name="Dolezal P."/>
            <person name="Malik S.B."/>
            <person name="Logsdon J.M. Jr."/>
            <person name="Henze K."/>
            <person name="Gupta A."/>
            <person name="Wang C.C."/>
            <person name="Dunne R.L."/>
            <person name="Upcroft J.A."/>
            <person name="Upcroft P."/>
            <person name="White O."/>
            <person name="Salzberg S.L."/>
            <person name="Tang P."/>
            <person name="Chiu C.-H."/>
            <person name="Lee Y.-S."/>
            <person name="Embley T.M."/>
            <person name="Coombs G.H."/>
            <person name="Mottram J.C."/>
            <person name="Tachezy J."/>
            <person name="Fraser-Liggett C.M."/>
            <person name="Johnson P.J."/>
        </authorList>
    </citation>
    <scope>NUCLEOTIDE SEQUENCE [LARGE SCALE GENOMIC DNA]</scope>
    <source>
        <strain evidence="4">G3</strain>
    </source>
</reference>
<proteinExistence type="inferred from homology"/>
<evidence type="ECO:0000256" key="2">
    <source>
        <dbReference type="ARBA" id="ARBA00023186"/>
    </source>
</evidence>
<dbReference type="FunFam" id="2.30.33.40:FF:000007">
    <property type="entry name" value="10 kDa chaperonin"/>
    <property type="match status" value="1"/>
</dbReference>
<dbReference type="PRINTS" id="PR00297">
    <property type="entry name" value="CHAPERONIN10"/>
</dbReference>
<dbReference type="InParanoid" id="A2DWT3"/>
<protein>
    <submittedName>
        <fullName evidence="4">Chaperonin, 10 kDa family protein</fullName>
    </submittedName>
</protein>
<organism evidence="4 5">
    <name type="scientific">Trichomonas vaginalis (strain ATCC PRA-98 / G3)</name>
    <dbReference type="NCBI Taxonomy" id="412133"/>
    <lineage>
        <taxon>Eukaryota</taxon>
        <taxon>Metamonada</taxon>
        <taxon>Parabasalia</taxon>
        <taxon>Trichomonadida</taxon>
        <taxon>Trichomonadidae</taxon>
        <taxon>Trichomonas</taxon>
    </lineage>
</organism>
<dbReference type="OrthoDB" id="184876at2759"/>
<dbReference type="SMART" id="SM00883">
    <property type="entry name" value="Cpn10"/>
    <property type="match status" value="1"/>
</dbReference>
<dbReference type="Pfam" id="PF00166">
    <property type="entry name" value="Cpn10"/>
    <property type="match status" value="1"/>
</dbReference>
<keyword evidence="2 3" id="KW-0143">Chaperone</keyword>
<dbReference type="VEuPathDB" id="TrichDB:TVAG_392320"/>
<dbReference type="AlphaFoldDB" id="A2DWT3"/>
<dbReference type="GO" id="GO:0005524">
    <property type="term" value="F:ATP binding"/>
    <property type="evidence" value="ECO:0007669"/>
    <property type="project" value="InterPro"/>
</dbReference>